<evidence type="ECO:0000313" key="3">
    <source>
        <dbReference type="Proteomes" id="UP000010305"/>
    </source>
</evidence>
<sequence length="220" mass="26159">MDPIKRQKDNIKYGIDIWNVYDFMYLNHNKIPQLVVLEIVIPYESDLIIESKSLKLYLNEFYKKSFSNKEVLIKKIKSQLELTIKHPIKIKVLKKFRPEPKYLDLNNTKLKKTKPNTIIKFNGFRSICPVTSQPDFANIYLYLDKSIDVGYLNKYLMSYKEHGGFHEKCIDKIFIDLYSKLKPDHIEVCGRFQRRGGIDINPIRGTKKKILFNNFREFNQ</sequence>
<dbReference type="InterPro" id="IPR029139">
    <property type="entry name" value="QueF_N"/>
</dbReference>
<dbReference type="InterPro" id="IPR029500">
    <property type="entry name" value="QueF"/>
</dbReference>
<dbReference type="AlphaFoldDB" id="J5KFG3"/>
<dbReference type="SUPFAM" id="SSF55620">
    <property type="entry name" value="Tetrahydrobiopterin biosynthesis enzymes-like"/>
    <property type="match status" value="1"/>
</dbReference>
<dbReference type="Gene3D" id="3.30.1130.10">
    <property type="match status" value="2"/>
</dbReference>
<feature type="domain" description="NADPH-dependent 7-cyano-7-deazaguanine reductase N-terminal" evidence="1">
    <location>
        <begin position="13"/>
        <end position="91"/>
    </location>
</feature>
<evidence type="ECO:0000313" key="2">
    <source>
        <dbReference type="EMBL" id="EJP72071.1"/>
    </source>
</evidence>
<dbReference type="Pfam" id="PF14489">
    <property type="entry name" value="QueF"/>
    <property type="match status" value="1"/>
</dbReference>
<dbReference type="HOGENOM" id="CLU_054738_0_0_6"/>
<dbReference type="InterPro" id="IPR043133">
    <property type="entry name" value="GTP-CH-I_C/QueF"/>
</dbReference>
<evidence type="ECO:0000259" key="1">
    <source>
        <dbReference type="Pfam" id="PF14819"/>
    </source>
</evidence>
<dbReference type="Pfam" id="PF14819">
    <property type="entry name" value="QueF_N"/>
    <property type="match status" value="1"/>
</dbReference>
<dbReference type="EMBL" id="JH611156">
    <property type="protein sequence ID" value="EJP72071.1"/>
    <property type="molecule type" value="Genomic_DNA"/>
</dbReference>
<proteinExistence type="predicted"/>
<dbReference type="PANTHER" id="PTHR34354">
    <property type="entry name" value="NADPH-DEPENDENT 7-CYANO-7-DEAZAGUANINE REDUCTASE"/>
    <property type="match status" value="1"/>
</dbReference>
<accession>J5KFG3</accession>
<protein>
    <submittedName>
        <fullName evidence="2">NADPH-dependent 7-cyano-7-deazaguanine reductase</fullName>
    </submittedName>
</protein>
<dbReference type="PANTHER" id="PTHR34354:SF1">
    <property type="entry name" value="NADPH-DEPENDENT 7-CYANO-7-DEAZAGUANINE REDUCTASE"/>
    <property type="match status" value="1"/>
</dbReference>
<name>J5KFG3_9GAMM</name>
<dbReference type="InterPro" id="IPR050084">
    <property type="entry name" value="NADPH_dep_7-cyano-7-deazaG_red"/>
</dbReference>
<dbReference type="STRING" id="1123866.NT01SARS_0559"/>
<organism evidence="2 3">
    <name type="scientific">SAR86 cluster bacterium SAR86A</name>
    <dbReference type="NCBI Taxonomy" id="1123866"/>
    <lineage>
        <taxon>Bacteria</taxon>
        <taxon>Pseudomonadati</taxon>
        <taxon>Pseudomonadota</taxon>
        <taxon>Gammaproteobacteria</taxon>
        <taxon>SAR86 cluster</taxon>
    </lineage>
</organism>
<gene>
    <name evidence="2" type="ORF">NT01SARS_0559</name>
</gene>
<reference evidence="2 3" key="1">
    <citation type="journal article" date="2012" name="ISME J.">
        <title>Genomic insights to SAR86, an abundant and uncultivated marine bacterial lineage.</title>
        <authorList>
            <person name="Dupont C.L."/>
            <person name="Rusch D.B."/>
            <person name="Yooseph S."/>
            <person name="Lombardo M.J."/>
            <person name="Richter R.A."/>
            <person name="Valas R."/>
            <person name="Novotny M."/>
            <person name="Yee-Greenbaum J."/>
            <person name="Selengut J.D."/>
            <person name="Haft D.H."/>
            <person name="Halpern A.L."/>
            <person name="Lasken R.S."/>
            <person name="Nealson K."/>
            <person name="Friedman R."/>
            <person name="Venter J.C."/>
        </authorList>
    </citation>
    <scope>NUCLEOTIDE SEQUENCE [LARGE SCALE GENOMIC DNA]</scope>
</reference>
<dbReference type="GO" id="GO:0033739">
    <property type="term" value="F:preQ1 synthase activity"/>
    <property type="evidence" value="ECO:0007669"/>
    <property type="project" value="InterPro"/>
</dbReference>
<dbReference type="GO" id="GO:0008616">
    <property type="term" value="P:tRNA queuosine(34) biosynthetic process"/>
    <property type="evidence" value="ECO:0007669"/>
    <property type="project" value="InterPro"/>
</dbReference>
<dbReference type="Proteomes" id="UP000010305">
    <property type="component" value="Unassembled WGS sequence"/>
</dbReference>